<dbReference type="InterPro" id="IPR010446">
    <property type="entry name" value="GalNAc_Trfase_b"/>
</dbReference>
<proteinExistence type="predicted"/>
<dbReference type="SUPFAM" id="SSF53448">
    <property type="entry name" value="Nucleotide-diphospho-sugar transferases"/>
    <property type="match status" value="1"/>
</dbReference>
<reference evidence="1 2" key="1">
    <citation type="submission" date="2017-03" db="EMBL/GenBank/DDBJ databases">
        <title>Genomic and clinical evidence uncovers the enterohepatic species Helicobacter valdiviensis as a potential human intestinal pathogen.</title>
        <authorList>
            <person name="Fresia P."/>
            <person name="Jara R."/>
            <person name="Sierra R."/>
            <person name="Ferres I."/>
            <person name="Greif G."/>
            <person name="Iraola G."/>
            <person name="Collado L."/>
        </authorList>
    </citation>
    <scope>NUCLEOTIDE SEQUENCE [LARGE SCALE GENOMIC DNA]</scope>
    <source>
        <strain evidence="1 2">WBE14</strain>
    </source>
</reference>
<keyword evidence="2" id="KW-1185">Reference proteome</keyword>
<accession>A0A2W6MXW6</accession>
<dbReference type="Pfam" id="PF06306">
    <property type="entry name" value="CgtA"/>
    <property type="match status" value="1"/>
</dbReference>
<dbReference type="OrthoDB" id="5322631at2"/>
<dbReference type="Proteomes" id="UP000249746">
    <property type="component" value="Unassembled WGS sequence"/>
</dbReference>
<dbReference type="Gene3D" id="3.90.550.10">
    <property type="entry name" value="Spore Coat Polysaccharide Biosynthesis Protein SpsA, Chain A"/>
    <property type="match status" value="1"/>
</dbReference>
<sequence length="333" mass="39861">MFEFYLRKFLAEFFSAFALNKNTKRKIRQKFSDCHIFIPRNQLDSYIPSDILQRITENSNEDFIQKNRISDGKHYGFFSLDQKASNPKSKLNPWAFIRVKNEAKTLKFSLESMLPAIQRGVIGYNDCTDGSEEIILDFCKKFPSFIPIKYPHEVQMINPQKEENKLYKYYEYVANHIPKGEWFIKLDVDHIYDAKKLYKQFYLPLKSYDALFLSRADFHVYNNRVYIGNYGLHEASDQPLMKNQAISFQQRVEIKDNQSLYYEHMKGKNSTYYRSELCQYHFPYIKQSRGSLLPPEDFILLEDFKKFNFDTNKIDPQMLEEDHILKLYHQFDL</sequence>
<gene>
    <name evidence="1" type="ORF">B6S12_01820</name>
</gene>
<evidence type="ECO:0000313" key="2">
    <source>
        <dbReference type="Proteomes" id="UP000249746"/>
    </source>
</evidence>
<dbReference type="RefSeq" id="WP_111229122.1">
    <property type="nucleotide sequence ID" value="NZ_NBIU01000003.1"/>
</dbReference>
<dbReference type="AlphaFoldDB" id="A0A2W6MXW6"/>
<dbReference type="EMBL" id="NBIU01000003">
    <property type="protein sequence ID" value="PZT48811.1"/>
    <property type="molecule type" value="Genomic_DNA"/>
</dbReference>
<comment type="caution">
    <text evidence="1">The sequence shown here is derived from an EMBL/GenBank/DDBJ whole genome shotgun (WGS) entry which is preliminary data.</text>
</comment>
<protein>
    <recommendedName>
        <fullName evidence="3">Beta-1,4-N-acetylgalactosaminyltransferase</fullName>
    </recommendedName>
</protein>
<evidence type="ECO:0008006" key="3">
    <source>
        <dbReference type="Google" id="ProtNLM"/>
    </source>
</evidence>
<name>A0A2W6MXW6_9HELI</name>
<dbReference type="InterPro" id="IPR029044">
    <property type="entry name" value="Nucleotide-diphossugar_trans"/>
</dbReference>
<evidence type="ECO:0000313" key="1">
    <source>
        <dbReference type="EMBL" id="PZT48811.1"/>
    </source>
</evidence>
<organism evidence="1 2">
    <name type="scientific">Helicobacter valdiviensis</name>
    <dbReference type="NCBI Taxonomy" id="1458358"/>
    <lineage>
        <taxon>Bacteria</taxon>
        <taxon>Pseudomonadati</taxon>
        <taxon>Campylobacterota</taxon>
        <taxon>Epsilonproteobacteria</taxon>
        <taxon>Campylobacterales</taxon>
        <taxon>Helicobacteraceae</taxon>
        <taxon>Helicobacter</taxon>
    </lineage>
</organism>